<evidence type="ECO:0000256" key="13">
    <source>
        <dbReference type="PIRSR" id="PIRSR000726-1"/>
    </source>
</evidence>
<name>A0A9D1K7N5_9FIRM</name>
<evidence type="ECO:0000256" key="10">
    <source>
        <dbReference type="ARBA" id="ARBA00022915"/>
    </source>
</evidence>
<keyword evidence="8 14" id="KW-0418">Kinase</keyword>
<dbReference type="InterPro" id="IPR001048">
    <property type="entry name" value="Asp/Glu/Uridylate_kinase"/>
</dbReference>
<reference evidence="17" key="2">
    <citation type="journal article" date="2021" name="PeerJ">
        <title>Extensive microbial diversity within the chicken gut microbiome revealed by metagenomics and culture.</title>
        <authorList>
            <person name="Gilroy R."/>
            <person name="Ravi A."/>
            <person name="Getino M."/>
            <person name="Pursley I."/>
            <person name="Horton D.L."/>
            <person name="Alikhan N.F."/>
            <person name="Baker D."/>
            <person name="Gharbi K."/>
            <person name="Hall N."/>
            <person name="Watson M."/>
            <person name="Adriaenssens E.M."/>
            <person name="Foster-Nyarko E."/>
            <person name="Jarju S."/>
            <person name="Secka A."/>
            <person name="Antonio M."/>
            <person name="Oren A."/>
            <person name="Chaudhuri R.R."/>
            <person name="La Ragione R."/>
            <person name="Hildebrand F."/>
            <person name="Pallen M.J."/>
        </authorList>
    </citation>
    <scope>NUCLEOTIDE SEQUENCE</scope>
    <source>
        <strain evidence="17">13766</strain>
    </source>
</reference>
<evidence type="ECO:0000259" key="16">
    <source>
        <dbReference type="PROSITE" id="PS51671"/>
    </source>
</evidence>
<dbReference type="Proteomes" id="UP000824140">
    <property type="component" value="Unassembled WGS sequence"/>
</dbReference>
<dbReference type="GO" id="GO:0009090">
    <property type="term" value="P:homoserine biosynthetic process"/>
    <property type="evidence" value="ECO:0007669"/>
    <property type="project" value="TreeGrafter"/>
</dbReference>
<evidence type="ECO:0000256" key="15">
    <source>
        <dbReference type="RuleBase" id="RU004249"/>
    </source>
</evidence>
<reference evidence="17" key="1">
    <citation type="submission" date="2020-10" db="EMBL/GenBank/DDBJ databases">
        <authorList>
            <person name="Gilroy R."/>
        </authorList>
    </citation>
    <scope>NUCLEOTIDE SEQUENCE</scope>
    <source>
        <strain evidence="17">13766</strain>
    </source>
</reference>
<protein>
    <recommendedName>
        <fullName evidence="14">Aspartokinase</fullName>
        <ecNumber evidence="14">2.7.2.4</ecNumber>
    </recommendedName>
</protein>
<dbReference type="CDD" id="cd04916">
    <property type="entry name" value="ACT_AKiii-YclM-BS_2"/>
    <property type="match status" value="1"/>
</dbReference>
<dbReference type="GO" id="GO:0005829">
    <property type="term" value="C:cytosol"/>
    <property type="evidence" value="ECO:0007669"/>
    <property type="project" value="TreeGrafter"/>
</dbReference>
<dbReference type="Pfam" id="PF00696">
    <property type="entry name" value="AA_kinase"/>
    <property type="match status" value="1"/>
</dbReference>
<keyword evidence="10" id="KW-0220">Diaminopimelate biosynthesis</keyword>
<dbReference type="NCBIfam" id="TIGR00657">
    <property type="entry name" value="asp_kinases"/>
    <property type="match status" value="1"/>
</dbReference>
<evidence type="ECO:0000256" key="2">
    <source>
        <dbReference type="ARBA" id="ARBA00004766"/>
    </source>
</evidence>
<dbReference type="SUPFAM" id="SSF53633">
    <property type="entry name" value="Carbamate kinase-like"/>
    <property type="match status" value="1"/>
</dbReference>
<dbReference type="Gene3D" id="3.30.2130.10">
    <property type="entry name" value="VC0802-like"/>
    <property type="match status" value="1"/>
</dbReference>
<dbReference type="PROSITE" id="PS51671">
    <property type="entry name" value="ACT"/>
    <property type="match status" value="1"/>
</dbReference>
<feature type="binding site" evidence="13">
    <location>
        <begin position="7"/>
        <end position="10"/>
    </location>
    <ligand>
        <name>ATP</name>
        <dbReference type="ChEBI" id="CHEBI:30616"/>
    </ligand>
</feature>
<keyword evidence="9 13" id="KW-0067">ATP-binding</keyword>
<dbReference type="GO" id="GO:0005524">
    <property type="term" value="F:ATP binding"/>
    <property type="evidence" value="ECO:0007669"/>
    <property type="project" value="UniProtKB-KW"/>
</dbReference>
<evidence type="ECO:0000313" key="17">
    <source>
        <dbReference type="EMBL" id="HIS93088.1"/>
    </source>
</evidence>
<keyword evidence="11" id="KW-0457">Lysine biosynthesis</keyword>
<comment type="similarity">
    <text evidence="5 14">Belongs to the aspartokinase family.</text>
</comment>
<organism evidence="17 18">
    <name type="scientific">Candidatus Alectryocaccomicrobium excrementavium</name>
    <dbReference type="NCBI Taxonomy" id="2840668"/>
    <lineage>
        <taxon>Bacteria</taxon>
        <taxon>Bacillati</taxon>
        <taxon>Bacillota</taxon>
        <taxon>Clostridia</taxon>
        <taxon>Candidatus Alectryocaccomicrobium</taxon>
    </lineage>
</organism>
<dbReference type="GO" id="GO:0004072">
    <property type="term" value="F:aspartate kinase activity"/>
    <property type="evidence" value="ECO:0007669"/>
    <property type="project" value="UniProtKB-EC"/>
</dbReference>
<comment type="pathway">
    <text evidence="4 15">Amino-acid biosynthesis; L-threonine biosynthesis; L-threonine from L-aspartate: step 1/5.</text>
</comment>
<accession>A0A9D1K7N5</accession>
<proteinExistence type="inferred from homology"/>
<comment type="caution">
    <text evidence="17">The sequence shown here is derived from an EMBL/GenBank/DDBJ whole genome shotgun (WGS) entry which is preliminary data.</text>
</comment>
<dbReference type="NCBIfam" id="NF006540">
    <property type="entry name" value="PRK09034.1"/>
    <property type="match status" value="1"/>
</dbReference>
<dbReference type="EMBL" id="DVJN01000175">
    <property type="protein sequence ID" value="HIS93088.1"/>
    <property type="molecule type" value="Genomic_DNA"/>
</dbReference>
<evidence type="ECO:0000256" key="12">
    <source>
        <dbReference type="ARBA" id="ARBA00047872"/>
    </source>
</evidence>
<dbReference type="SUPFAM" id="SSF55021">
    <property type="entry name" value="ACT-like"/>
    <property type="match status" value="2"/>
</dbReference>
<comment type="function">
    <text evidence="1">Catalyzes the phosphorylation of the beta-carboxyl group of aspartic acid with ATP to yield 4-phospho-L-aspartate, which is involved in the branched biosynthetic pathway leading to the biosynthesis of amino acids threonine, isoleucine and methionine.</text>
</comment>
<dbReference type="EC" id="2.7.2.4" evidence="14"/>
<gene>
    <name evidence="17" type="ORF">IAA84_08760</name>
</gene>
<dbReference type="GO" id="GO:0019877">
    <property type="term" value="P:diaminopimelate biosynthetic process"/>
    <property type="evidence" value="ECO:0007669"/>
    <property type="project" value="UniProtKB-KW"/>
</dbReference>
<dbReference type="InterPro" id="IPR036393">
    <property type="entry name" value="AceGlu_kinase-like_sf"/>
</dbReference>
<dbReference type="Pfam" id="PF22468">
    <property type="entry name" value="ACT_9"/>
    <property type="match status" value="1"/>
</dbReference>
<feature type="binding site" evidence="13">
    <location>
        <begin position="207"/>
        <end position="208"/>
    </location>
    <ligand>
        <name>ATP</name>
        <dbReference type="ChEBI" id="CHEBI:30616"/>
    </ligand>
</feature>
<dbReference type="InterPro" id="IPR001341">
    <property type="entry name" value="Asp_kinase"/>
</dbReference>
<dbReference type="PROSITE" id="PS00324">
    <property type="entry name" value="ASPARTOKINASE"/>
    <property type="match status" value="1"/>
</dbReference>
<evidence type="ECO:0000256" key="8">
    <source>
        <dbReference type="ARBA" id="ARBA00022777"/>
    </source>
</evidence>
<evidence type="ECO:0000256" key="14">
    <source>
        <dbReference type="RuleBase" id="RU003448"/>
    </source>
</evidence>
<keyword evidence="15" id="KW-0028">Amino-acid biosynthesis</keyword>
<dbReference type="PANTHER" id="PTHR21499:SF67">
    <property type="entry name" value="ASPARTOKINASE 3"/>
    <property type="match status" value="1"/>
</dbReference>
<feature type="binding site" evidence="13">
    <location>
        <position position="116"/>
    </location>
    <ligand>
        <name>substrate</name>
    </ligand>
</feature>
<comment type="pathway">
    <text evidence="2 15">Amino-acid biosynthesis; L-lysine biosynthesis via DAP pathway; (S)-tetrahydrodipicolinate from L-aspartate: step 1/4.</text>
</comment>
<dbReference type="FunFam" id="3.30.2130.10:FF:000001">
    <property type="entry name" value="Bifunctional aspartokinase/homoserine dehydrogenase"/>
    <property type="match status" value="1"/>
</dbReference>
<dbReference type="GO" id="GO:0009089">
    <property type="term" value="P:lysine biosynthetic process via diaminopimelate"/>
    <property type="evidence" value="ECO:0007669"/>
    <property type="project" value="InterPro"/>
</dbReference>
<feature type="binding site" evidence="13">
    <location>
        <position position="51"/>
    </location>
    <ligand>
        <name>substrate</name>
    </ligand>
</feature>
<dbReference type="InterPro" id="IPR002912">
    <property type="entry name" value="ACT_dom"/>
</dbReference>
<dbReference type="PANTHER" id="PTHR21499">
    <property type="entry name" value="ASPARTATE KINASE"/>
    <property type="match status" value="1"/>
</dbReference>
<sequence>MGIKVCKFGGSSLADAAHFQRVRDILLSDPERRFVVASAPGKRDKADEKVTDLLYQCYRAVERKQPAEEIFARIAGRYMDIACALGVQQGMEKVLEDTFAEIVRQKSPDFAASRGEYLNAFLLARYLGWDFIDAKDFVKFDRQGIFASEWTNEILAGALRAHERAVLPGFYGSLPNGEIHTFSRGGSDISGAIVARAAQAELYENWTDVSGFLMADPRVVENPQPIDVLTYRELRELSYMGATVLHEDAIFPVHRAGIPTAIKNTNAPEDPGTMIVAEPTEACFRRPITGIAGHKDFTLISIEKAMMNSELGFGRRVLQALEDFGVSFEHLPTGIDTMCVVIPDRELTATRAQIVSRIRETCQPDSIEISGGLALIATVGHGMVKTRGTAARLFTALSEANVNVRMIDQGSSELNIIVGVDVADFETAVRAIYRAFVK</sequence>
<evidence type="ECO:0000256" key="3">
    <source>
        <dbReference type="ARBA" id="ARBA00004986"/>
    </source>
</evidence>
<dbReference type="AlphaFoldDB" id="A0A9D1K7N5"/>
<evidence type="ECO:0000256" key="11">
    <source>
        <dbReference type="ARBA" id="ARBA00023154"/>
    </source>
</evidence>
<evidence type="ECO:0000256" key="4">
    <source>
        <dbReference type="ARBA" id="ARBA00005139"/>
    </source>
</evidence>
<dbReference type="PIRSF" id="PIRSF000726">
    <property type="entry name" value="Asp_kin"/>
    <property type="match status" value="1"/>
</dbReference>
<comment type="pathway">
    <text evidence="3 15">Amino-acid biosynthesis; L-methionine biosynthesis via de novo pathway; L-homoserine from L-aspartate: step 1/3.</text>
</comment>
<dbReference type="CDD" id="cd04911">
    <property type="entry name" value="ACT_AKiii-YclM-BS_1"/>
    <property type="match status" value="1"/>
</dbReference>
<dbReference type="InterPro" id="IPR018042">
    <property type="entry name" value="Aspartate_kinase_CS"/>
</dbReference>
<feature type="domain" description="ACT" evidence="16">
    <location>
        <begin position="378"/>
        <end position="438"/>
    </location>
</feature>
<dbReference type="InterPro" id="IPR054352">
    <property type="entry name" value="ACT_Aspartokinase"/>
</dbReference>
<feature type="binding site" evidence="13">
    <location>
        <position position="218"/>
    </location>
    <ligand>
        <name>ATP</name>
        <dbReference type="ChEBI" id="CHEBI:30616"/>
    </ligand>
</feature>
<evidence type="ECO:0000313" key="18">
    <source>
        <dbReference type="Proteomes" id="UP000824140"/>
    </source>
</evidence>
<dbReference type="InterPro" id="IPR045865">
    <property type="entry name" value="ACT-like_dom_sf"/>
</dbReference>
<evidence type="ECO:0000256" key="1">
    <source>
        <dbReference type="ARBA" id="ARBA00003121"/>
    </source>
</evidence>
<dbReference type="Gene3D" id="3.40.1160.10">
    <property type="entry name" value="Acetylglutamate kinase-like"/>
    <property type="match status" value="1"/>
</dbReference>
<evidence type="ECO:0000256" key="5">
    <source>
        <dbReference type="ARBA" id="ARBA00010122"/>
    </source>
</evidence>
<keyword evidence="7 13" id="KW-0547">Nucleotide-binding</keyword>
<keyword evidence="6 14" id="KW-0808">Transferase</keyword>
<evidence type="ECO:0000256" key="6">
    <source>
        <dbReference type="ARBA" id="ARBA00022679"/>
    </source>
</evidence>
<dbReference type="InterPro" id="IPR005260">
    <property type="entry name" value="Asp_kin_monofn"/>
</dbReference>
<evidence type="ECO:0000256" key="9">
    <source>
        <dbReference type="ARBA" id="ARBA00022840"/>
    </source>
</evidence>
<comment type="catalytic activity">
    <reaction evidence="12 14">
        <text>L-aspartate + ATP = 4-phospho-L-aspartate + ADP</text>
        <dbReference type="Rhea" id="RHEA:23776"/>
        <dbReference type="ChEBI" id="CHEBI:29991"/>
        <dbReference type="ChEBI" id="CHEBI:30616"/>
        <dbReference type="ChEBI" id="CHEBI:57535"/>
        <dbReference type="ChEBI" id="CHEBI:456216"/>
        <dbReference type="EC" id="2.7.2.4"/>
    </reaction>
</comment>
<evidence type="ECO:0000256" key="7">
    <source>
        <dbReference type="ARBA" id="ARBA00022741"/>
    </source>
</evidence>